<sequence length="461" mass="49841">MSMRHGEQGISDVSEVPISVGTQSPQLSFHPPGYVEMYNSDEGTHEGGRADSSSLVASFISWTDDQGHRLLSQLLGCQLRLVCMSMRHGEQGISNVPDVTISVGTQSPQLSFHPPGYVEMYNSDEGTHEGGRADSSSLVASFISWTDDQGHRLLSQLLGCQLRLVCMSMRHGEQGISNVPDVPISVGTQSPQLSFHPPGYVEMYNSDEGTYEGGRADSSSLVASFISWTDDQGHRLLSQLLGCQLRLVCMSMRHGEQGISNVPDVPISVGTQSPQLSFHPPGYVEMYNSHEGTHEGGRADTSSLVASFISWTDDEGHRLLSQLLGCQLRLVGMSMPHGEQGISDVPDVPISVGTQSPQLSFHPPGYVGMYNSDEGTHEGGRADSSSLVASFISRTDDQGHRLLSQLLGCQLRLVCMSMPHGEQGISDVPEVPISVGTQSPQLSFHPPGYVDMYNSDEGTHE</sequence>
<dbReference type="Proteomes" id="UP001066276">
    <property type="component" value="Chromosome 9"/>
</dbReference>
<organism evidence="2 3">
    <name type="scientific">Pleurodeles waltl</name>
    <name type="common">Iberian ribbed newt</name>
    <dbReference type="NCBI Taxonomy" id="8319"/>
    <lineage>
        <taxon>Eukaryota</taxon>
        <taxon>Metazoa</taxon>
        <taxon>Chordata</taxon>
        <taxon>Craniata</taxon>
        <taxon>Vertebrata</taxon>
        <taxon>Euteleostomi</taxon>
        <taxon>Amphibia</taxon>
        <taxon>Batrachia</taxon>
        <taxon>Caudata</taxon>
        <taxon>Salamandroidea</taxon>
        <taxon>Salamandridae</taxon>
        <taxon>Pleurodelinae</taxon>
        <taxon>Pleurodeles</taxon>
    </lineage>
</organism>
<reference evidence="2" key="1">
    <citation type="journal article" date="2022" name="bioRxiv">
        <title>Sequencing and chromosome-scale assembly of the giantPleurodeles waltlgenome.</title>
        <authorList>
            <person name="Brown T."/>
            <person name="Elewa A."/>
            <person name="Iarovenko S."/>
            <person name="Subramanian E."/>
            <person name="Araus A.J."/>
            <person name="Petzold A."/>
            <person name="Susuki M."/>
            <person name="Suzuki K.-i.T."/>
            <person name="Hayashi T."/>
            <person name="Toyoda A."/>
            <person name="Oliveira C."/>
            <person name="Osipova E."/>
            <person name="Leigh N.D."/>
            <person name="Simon A."/>
            <person name="Yun M.H."/>
        </authorList>
    </citation>
    <scope>NUCLEOTIDE SEQUENCE</scope>
    <source>
        <strain evidence="2">20211129_DDA</strain>
        <tissue evidence="2">Liver</tissue>
    </source>
</reference>
<gene>
    <name evidence="2" type="ORF">NDU88_008745</name>
</gene>
<keyword evidence="3" id="KW-1185">Reference proteome</keyword>
<dbReference type="EMBL" id="JANPWB010000013">
    <property type="protein sequence ID" value="KAJ1111421.1"/>
    <property type="molecule type" value="Genomic_DNA"/>
</dbReference>
<evidence type="ECO:0000256" key="1">
    <source>
        <dbReference type="SAM" id="MobiDB-lite"/>
    </source>
</evidence>
<proteinExistence type="predicted"/>
<dbReference type="AlphaFoldDB" id="A0AAV7N5W9"/>
<evidence type="ECO:0000313" key="2">
    <source>
        <dbReference type="EMBL" id="KAJ1111421.1"/>
    </source>
</evidence>
<accession>A0AAV7N5W9</accession>
<protein>
    <submittedName>
        <fullName evidence="2">Uncharacterized protein</fullName>
    </submittedName>
</protein>
<comment type="caution">
    <text evidence="2">The sequence shown here is derived from an EMBL/GenBank/DDBJ whole genome shotgun (WGS) entry which is preliminary data.</text>
</comment>
<name>A0AAV7N5W9_PLEWA</name>
<evidence type="ECO:0000313" key="3">
    <source>
        <dbReference type="Proteomes" id="UP001066276"/>
    </source>
</evidence>
<feature type="region of interest" description="Disordered" evidence="1">
    <location>
        <begin position="438"/>
        <end position="461"/>
    </location>
</feature>